<keyword evidence="2" id="KW-0732">Signal</keyword>
<comment type="caution">
    <text evidence="3">The sequence shown here is derived from an EMBL/GenBank/DDBJ whole genome shotgun (WGS) entry which is preliminary data.</text>
</comment>
<dbReference type="OrthoDB" id="5462484at2"/>
<feature type="signal peptide" evidence="2">
    <location>
        <begin position="1"/>
        <end position="27"/>
    </location>
</feature>
<dbReference type="AlphaFoldDB" id="A0A0F3IPX3"/>
<keyword evidence="4" id="KW-1185">Reference proteome</keyword>
<feature type="chain" id="PRO_5002462500" description="Outer membrane protein beta-barrel domain-containing protein" evidence="2">
    <location>
        <begin position="28"/>
        <end position="230"/>
    </location>
</feature>
<proteinExistence type="predicted"/>
<sequence length="230" mass="24011">MIDRNALRWVRGLGLSALLVTSLPAFAQNPPKAAPGASGAEKPASAWSFSLGAGAMFAPKYEGSDRLAFGALPLAEVTWNDRLFASTTRGVGGYIVSTDAFRVSAALGYAMGRDEKDGKRKDGKANLLRGLGDIDGAATLSLGAEYEYSHFTAGLTAQRYIGGSDGFTVTASLGAKLPVTDRLMLGVELQSTWPIAPIWAIISASMPPNPAARAAPVTPQERASKISAQP</sequence>
<protein>
    <recommendedName>
        <fullName evidence="5">Outer membrane protein beta-barrel domain-containing protein</fullName>
    </recommendedName>
</protein>
<feature type="region of interest" description="Disordered" evidence="1">
    <location>
        <begin position="210"/>
        <end position="230"/>
    </location>
</feature>
<evidence type="ECO:0000256" key="2">
    <source>
        <dbReference type="SAM" id="SignalP"/>
    </source>
</evidence>
<dbReference type="EMBL" id="LAJY01000528">
    <property type="protein sequence ID" value="KJV08583.1"/>
    <property type="molecule type" value="Genomic_DNA"/>
</dbReference>
<evidence type="ECO:0000256" key="1">
    <source>
        <dbReference type="SAM" id="MobiDB-lite"/>
    </source>
</evidence>
<reference evidence="3 4" key="1">
    <citation type="submission" date="2015-03" db="EMBL/GenBank/DDBJ databases">
        <title>Draft genome sequence of Elstera litoralis.</title>
        <authorList>
            <person name="Rahalkar M.C."/>
            <person name="Dhakephalkar P.K."/>
            <person name="Pore S.D."/>
            <person name="Arora P."/>
            <person name="Kapse N.G."/>
            <person name="Pandit P.S."/>
        </authorList>
    </citation>
    <scope>NUCLEOTIDE SEQUENCE [LARGE SCALE GENOMIC DNA]</scope>
    <source>
        <strain evidence="3 4">Dia-1</strain>
    </source>
</reference>
<evidence type="ECO:0000313" key="3">
    <source>
        <dbReference type="EMBL" id="KJV08583.1"/>
    </source>
</evidence>
<dbReference type="Pfam" id="PF06629">
    <property type="entry name" value="MipA"/>
    <property type="match status" value="1"/>
</dbReference>
<accession>A0A0F3IPX3</accession>
<dbReference type="PATRIC" id="fig|552518.3.peg.3363"/>
<dbReference type="Proteomes" id="UP000033774">
    <property type="component" value="Unassembled WGS sequence"/>
</dbReference>
<gene>
    <name evidence="3" type="ORF">VZ95_16865</name>
</gene>
<organism evidence="3 4">
    <name type="scientific">Elstera litoralis</name>
    <dbReference type="NCBI Taxonomy" id="552518"/>
    <lineage>
        <taxon>Bacteria</taxon>
        <taxon>Pseudomonadati</taxon>
        <taxon>Pseudomonadota</taxon>
        <taxon>Alphaproteobacteria</taxon>
        <taxon>Rhodospirillales</taxon>
        <taxon>Rhodospirillaceae</taxon>
        <taxon>Elstera</taxon>
    </lineage>
</organism>
<evidence type="ECO:0000313" key="4">
    <source>
        <dbReference type="Proteomes" id="UP000033774"/>
    </source>
</evidence>
<name>A0A0F3IPX3_9PROT</name>
<dbReference type="InterPro" id="IPR010583">
    <property type="entry name" value="MipA"/>
</dbReference>
<evidence type="ECO:0008006" key="5">
    <source>
        <dbReference type="Google" id="ProtNLM"/>
    </source>
</evidence>